<evidence type="ECO:0000256" key="2">
    <source>
        <dbReference type="SAM" id="SignalP"/>
    </source>
</evidence>
<keyword evidence="2" id="KW-0732">Signal</keyword>
<organism evidence="3 4">
    <name type="scientific">Pendulispora albinea</name>
    <dbReference type="NCBI Taxonomy" id="2741071"/>
    <lineage>
        <taxon>Bacteria</taxon>
        <taxon>Pseudomonadati</taxon>
        <taxon>Myxococcota</taxon>
        <taxon>Myxococcia</taxon>
        <taxon>Myxococcales</taxon>
        <taxon>Sorangiineae</taxon>
        <taxon>Pendulisporaceae</taxon>
        <taxon>Pendulispora</taxon>
    </lineage>
</organism>
<evidence type="ECO:0000256" key="1">
    <source>
        <dbReference type="SAM" id="MobiDB-lite"/>
    </source>
</evidence>
<accession>A0ABZ2LWG6</accession>
<feature type="region of interest" description="Disordered" evidence="1">
    <location>
        <begin position="24"/>
        <end position="46"/>
    </location>
</feature>
<keyword evidence="4" id="KW-1185">Reference proteome</keyword>
<gene>
    <name evidence="3" type="ORF">LZC94_46415</name>
</gene>
<dbReference type="RefSeq" id="WP_394824868.1">
    <property type="nucleotide sequence ID" value="NZ_CP089984.1"/>
</dbReference>
<reference evidence="3 4" key="1">
    <citation type="submission" date="2021-12" db="EMBL/GenBank/DDBJ databases">
        <title>Discovery of the Pendulisporaceae a myxobacterial family with distinct sporulation behavior and unique specialized metabolism.</title>
        <authorList>
            <person name="Garcia R."/>
            <person name="Popoff A."/>
            <person name="Bader C.D."/>
            <person name="Loehr J."/>
            <person name="Walesch S."/>
            <person name="Walt C."/>
            <person name="Boldt J."/>
            <person name="Bunk B."/>
            <person name="Haeckl F.J.F.P.J."/>
            <person name="Gunesch A.P."/>
            <person name="Birkelbach J."/>
            <person name="Nuebel U."/>
            <person name="Pietschmann T."/>
            <person name="Bach T."/>
            <person name="Mueller R."/>
        </authorList>
    </citation>
    <scope>NUCLEOTIDE SEQUENCE [LARGE SCALE GENOMIC DNA]</scope>
    <source>
        <strain evidence="3 4">MSr11954</strain>
    </source>
</reference>
<feature type="chain" id="PRO_5046763834" evidence="2">
    <location>
        <begin position="20"/>
        <end position="512"/>
    </location>
</feature>
<dbReference type="Gene3D" id="2.60.220.30">
    <property type="match status" value="1"/>
</dbReference>
<name>A0ABZ2LWG6_9BACT</name>
<dbReference type="EMBL" id="CP089984">
    <property type="protein sequence ID" value="WXB15243.1"/>
    <property type="molecule type" value="Genomic_DNA"/>
</dbReference>
<evidence type="ECO:0000313" key="3">
    <source>
        <dbReference type="EMBL" id="WXB15243.1"/>
    </source>
</evidence>
<evidence type="ECO:0000313" key="4">
    <source>
        <dbReference type="Proteomes" id="UP001370348"/>
    </source>
</evidence>
<protein>
    <submittedName>
        <fullName evidence="3">Uncharacterized protein</fullName>
    </submittedName>
</protein>
<proteinExistence type="predicted"/>
<sequence>MRTFFSLLLGLSMVTVWSAACSDSNSARPPAGQGDAGDPIGPPVHAAVGPAGGTIAATGATLRIPAGALQSEVNIVLTPLAEAAPQGYSSRSPIYRFEPDGLQFRVPAEIEFAVDGHRAEDTVFWSEPDGRFTARPSTAHEGKLRANVVHFSKGFVGEQRADAGDAGIACETSPRSEVLRADAADASIVWNGQGYGVAWKDQSVLHFMRLDVQGKPIGDPISIENYGYGAKLVFNGTGYGLAYVAYDSNQNRIVQFVRLDASGQRIGTPLQVGSADVISDLDVAFQGGQYGIVWRKNQSTNTDILLLRVDAGGQKVGNQIVLRHRAEVAGSVAITASNGMYAVAWSDYRHGASNSEIYFARVNVEGATIGAEVRVTDDAKNSQLPAIAWSGSHYGIFYSQQTESGGQERFVRLDANGQRAGDDVVIANDARMDSRATRAIWTGTGYGVAFAQTDGASLHRLAADGTPTAPRMALGAGTDPLLAWGGNAYRVIWRVPTGPQSYDLRISSALCP</sequence>
<feature type="signal peptide" evidence="2">
    <location>
        <begin position="1"/>
        <end position="19"/>
    </location>
</feature>
<dbReference type="PROSITE" id="PS51257">
    <property type="entry name" value="PROKAR_LIPOPROTEIN"/>
    <property type="match status" value="1"/>
</dbReference>
<dbReference type="Proteomes" id="UP001370348">
    <property type="component" value="Chromosome"/>
</dbReference>